<gene>
    <name evidence="8" type="ORF">jhhlp_005362</name>
</gene>
<dbReference type="GO" id="GO:0004364">
    <property type="term" value="F:glutathione transferase activity"/>
    <property type="evidence" value="ECO:0007669"/>
    <property type="project" value="UniProtKB-EC"/>
</dbReference>
<dbReference type="FunFam" id="3.40.30.10:FF:000016">
    <property type="entry name" value="Glutathione S-transferase F2"/>
    <property type="match status" value="1"/>
</dbReference>
<evidence type="ECO:0000256" key="3">
    <source>
        <dbReference type="ARBA" id="ARBA00022679"/>
    </source>
</evidence>
<dbReference type="GO" id="GO:0006749">
    <property type="term" value="P:glutathione metabolic process"/>
    <property type="evidence" value="ECO:0007669"/>
    <property type="project" value="TreeGrafter"/>
</dbReference>
<evidence type="ECO:0000256" key="4">
    <source>
        <dbReference type="ARBA" id="ARBA00047960"/>
    </source>
</evidence>
<dbReference type="PANTHER" id="PTHR43900">
    <property type="entry name" value="GLUTATHIONE S-TRANSFERASE RHO"/>
    <property type="match status" value="1"/>
</dbReference>
<feature type="domain" description="GST C-terminal" evidence="7">
    <location>
        <begin position="92"/>
        <end position="213"/>
    </location>
</feature>
<protein>
    <recommendedName>
        <fullName evidence="2">glutathione transferase</fullName>
        <ecNumber evidence="2">2.5.1.18</ecNumber>
    </recommendedName>
</protein>
<dbReference type="Proteomes" id="UP000233524">
    <property type="component" value="Unassembled WGS sequence"/>
</dbReference>
<dbReference type="EMBL" id="NLAX01000700">
    <property type="protein sequence ID" value="PKS08087.1"/>
    <property type="molecule type" value="Genomic_DNA"/>
</dbReference>
<accession>A0A2N3N6Q0</accession>
<dbReference type="SFLD" id="SFLDG00358">
    <property type="entry name" value="Main_(cytGST)"/>
    <property type="match status" value="1"/>
</dbReference>
<dbReference type="SUPFAM" id="SSF47616">
    <property type="entry name" value="GST C-terminal domain-like"/>
    <property type="match status" value="1"/>
</dbReference>
<dbReference type="VEuPathDB" id="FungiDB:jhhlp_005362"/>
<dbReference type="Pfam" id="PF00043">
    <property type="entry name" value="GST_C"/>
    <property type="match status" value="1"/>
</dbReference>
<comment type="catalytic activity">
    <reaction evidence="4">
        <text>RX + glutathione = an S-substituted glutathione + a halide anion + H(+)</text>
        <dbReference type="Rhea" id="RHEA:16437"/>
        <dbReference type="ChEBI" id="CHEBI:15378"/>
        <dbReference type="ChEBI" id="CHEBI:16042"/>
        <dbReference type="ChEBI" id="CHEBI:17792"/>
        <dbReference type="ChEBI" id="CHEBI:57925"/>
        <dbReference type="ChEBI" id="CHEBI:90779"/>
        <dbReference type="EC" id="2.5.1.18"/>
    </reaction>
</comment>
<dbReference type="PROSITE" id="PS50405">
    <property type="entry name" value="GST_CTER"/>
    <property type="match status" value="1"/>
</dbReference>
<dbReference type="InterPro" id="IPR010987">
    <property type="entry name" value="Glutathione-S-Trfase_C-like"/>
</dbReference>
<evidence type="ECO:0000256" key="5">
    <source>
        <dbReference type="RuleBase" id="RU003494"/>
    </source>
</evidence>
<evidence type="ECO:0000256" key="2">
    <source>
        <dbReference type="ARBA" id="ARBA00012452"/>
    </source>
</evidence>
<keyword evidence="3" id="KW-0808">Transferase</keyword>
<keyword evidence="9" id="KW-1185">Reference proteome</keyword>
<dbReference type="EC" id="2.5.1.18" evidence="2"/>
<dbReference type="InParanoid" id="A0A2N3N6Q0"/>
<evidence type="ECO:0000259" key="6">
    <source>
        <dbReference type="PROSITE" id="PS50404"/>
    </source>
</evidence>
<dbReference type="InterPro" id="IPR036282">
    <property type="entry name" value="Glutathione-S-Trfase_C_sf"/>
</dbReference>
<dbReference type="AlphaFoldDB" id="A0A2N3N6Q0"/>
<dbReference type="OrthoDB" id="249703at2759"/>
<evidence type="ECO:0000256" key="1">
    <source>
        <dbReference type="ARBA" id="ARBA00007409"/>
    </source>
</evidence>
<dbReference type="PROSITE" id="PS50404">
    <property type="entry name" value="GST_NTER"/>
    <property type="match status" value="1"/>
</dbReference>
<dbReference type="InterPro" id="IPR040079">
    <property type="entry name" value="Glutathione_S-Trfase"/>
</dbReference>
<dbReference type="Gene3D" id="1.20.1050.10">
    <property type="match status" value="1"/>
</dbReference>
<dbReference type="Pfam" id="PF02798">
    <property type="entry name" value="GST_N"/>
    <property type="match status" value="1"/>
</dbReference>
<proteinExistence type="inferred from homology"/>
<dbReference type="InterPro" id="IPR036249">
    <property type="entry name" value="Thioredoxin-like_sf"/>
</dbReference>
<dbReference type="FunCoup" id="A0A2N3N6Q0">
    <property type="interactions" value="519"/>
</dbReference>
<dbReference type="GO" id="GO:0043295">
    <property type="term" value="F:glutathione binding"/>
    <property type="evidence" value="ECO:0007669"/>
    <property type="project" value="TreeGrafter"/>
</dbReference>
<sequence>MTIKVYGSTMSTCTQRVIQVLTELGVEYEFSDVNMQLGEHKNPEYIRNVHPFGKVPALDDDGVKLFESRAICKYLVAKYGKDHDLNKVAQASPADLGVYELAANVEVSYFDPSIAGLGYEHIFKKFSGHGDADPAAVTRFRNTLTTTLDYYDKILATRKYLAGDDFSLVDLYHLPWLPFFSKLGLEAEIDSRPNFKAWTERATARPSWQKINS</sequence>
<evidence type="ECO:0000313" key="8">
    <source>
        <dbReference type="EMBL" id="PKS08087.1"/>
    </source>
</evidence>
<organism evidence="8 9">
    <name type="scientific">Lomentospora prolificans</name>
    <dbReference type="NCBI Taxonomy" id="41688"/>
    <lineage>
        <taxon>Eukaryota</taxon>
        <taxon>Fungi</taxon>
        <taxon>Dikarya</taxon>
        <taxon>Ascomycota</taxon>
        <taxon>Pezizomycotina</taxon>
        <taxon>Sordariomycetes</taxon>
        <taxon>Hypocreomycetidae</taxon>
        <taxon>Microascales</taxon>
        <taxon>Microascaceae</taxon>
        <taxon>Lomentospora</taxon>
    </lineage>
</organism>
<dbReference type="InterPro" id="IPR004046">
    <property type="entry name" value="GST_C"/>
</dbReference>
<dbReference type="Gene3D" id="3.40.30.10">
    <property type="entry name" value="Glutaredoxin"/>
    <property type="match status" value="1"/>
</dbReference>
<evidence type="ECO:0000259" key="7">
    <source>
        <dbReference type="PROSITE" id="PS50405"/>
    </source>
</evidence>
<dbReference type="SUPFAM" id="SSF52833">
    <property type="entry name" value="Thioredoxin-like"/>
    <property type="match status" value="1"/>
</dbReference>
<dbReference type="SFLD" id="SFLDS00019">
    <property type="entry name" value="Glutathione_Transferase_(cytos"/>
    <property type="match status" value="1"/>
</dbReference>
<comment type="caution">
    <text evidence="8">The sequence shown here is derived from an EMBL/GenBank/DDBJ whole genome shotgun (WGS) entry which is preliminary data.</text>
</comment>
<dbReference type="GO" id="GO:0005737">
    <property type="term" value="C:cytoplasm"/>
    <property type="evidence" value="ECO:0007669"/>
    <property type="project" value="TreeGrafter"/>
</dbReference>
<dbReference type="STRING" id="41688.A0A2N3N6Q0"/>
<dbReference type="InterPro" id="IPR004045">
    <property type="entry name" value="Glutathione_S-Trfase_N"/>
</dbReference>
<name>A0A2N3N6Q0_9PEZI</name>
<dbReference type="PANTHER" id="PTHR43900:SF3">
    <property type="entry name" value="GLUTATHIONE S-TRANSFERASE RHO"/>
    <property type="match status" value="1"/>
</dbReference>
<evidence type="ECO:0000313" key="9">
    <source>
        <dbReference type="Proteomes" id="UP000233524"/>
    </source>
</evidence>
<comment type="similarity">
    <text evidence="1 5">Belongs to the GST superfamily.</text>
</comment>
<reference evidence="8 9" key="1">
    <citation type="journal article" date="2017" name="G3 (Bethesda)">
        <title>First Draft Genome Sequence of the Pathogenic Fungus Lomentospora prolificans (Formerly Scedosporium prolificans).</title>
        <authorList>
            <person name="Luo R."/>
            <person name="Zimin A."/>
            <person name="Workman R."/>
            <person name="Fan Y."/>
            <person name="Pertea G."/>
            <person name="Grossman N."/>
            <person name="Wear M.P."/>
            <person name="Jia B."/>
            <person name="Miller H."/>
            <person name="Casadevall A."/>
            <person name="Timp W."/>
            <person name="Zhang S.X."/>
            <person name="Salzberg S.L."/>
        </authorList>
    </citation>
    <scope>NUCLEOTIDE SEQUENCE [LARGE SCALE GENOMIC DNA]</scope>
    <source>
        <strain evidence="8 9">JHH-5317</strain>
    </source>
</reference>
<feature type="domain" description="GST N-terminal" evidence="6">
    <location>
        <begin position="1"/>
        <end position="83"/>
    </location>
</feature>